<feature type="binding site" evidence="8">
    <location>
        <begin position="94"/>
        <end position="101"/>
    </location>
    <ligand>
        <name>ATP</name>
        <dbReference type="ChEBI" id="CHEBI:30616"/>
    </ligand>
</feature>
<feature type="coiled-coil region" evidence="10">
    <location>
        <begin position="606"/>
        <end position="678"/>
    </location>
</feature>
<dbReference type="PROSITE" id="PS50067">
    <property type="entry name" value="KINESIN_MOTOR_2"/>
    <property type="match status" value="1"/>
</dbReference>
<feature type="compositionally biased region" description="Low complexity" evidence="11">
    <location>
        <begin position="479"/>
        <end position="488"/>
    </location>
</feature>
<dbReference type="KEGG" id="aqu:100639187"/>
<dbReference type="InterPro" id="IPR036961">
    <property type="entry name" value="Kinesin_motor_dom_sf"/>
</dbReference>
<evidence type="ECO:0000313" key="14">
    <source>
        <dbReference type="Proteomes" id="UP000007879"/>
    </source>
</evidence>
<proteinExistence type="inferred from homology"/>
<keyword evidence="8 9" id="KW-0505">Motor protein</keyword>
<dbReference type="STRING" id="400682.A0A1X7V5U9"/>
<dbReference type="PANTHER" id="PTHR47968">
    <property type="entry name" value="CENTROMERE PROTEIN E"/>
    <property type="match status" value="1"/>
</dbReference>
<evidence type="ECO:0000256" key="7">
    <source>
        <dbReference type="ARBA" id="ARBA00023212"/>
    </source>
</evidence>
<dbReference type="GO" id="GO:0008017">
    <property type="term" value="F:microtubule binding"/>
    <property type="evidence" value="ECO:0007669"/>
    <property type="project" value="InterPro"/>
</dbReference>
<reference evidence="13" key="2">
    <citation type="submission" date="2017-05" db="UniProtKB">
        <authorList>
            <consortium name="EnsemblMetazoa"/>
        </authorList>
    </citation>
    <scope>IDENTIFICATION</scope>
</reference>
<comment type="subcellular location">
    <subcellularLocation>
        <location evidence="1">Cytoplasm</location>
        <location evidence="1">Cytoskeleton</location>
    </subcellularLocation>
</comment>
<evidence type="ECO:0000256" key="2">
    <source>
        <dbReference type="ARBA" id="ARBA00022553"/>
    </source>
</evidence>
<keyword evidence="7" id="KW-0206">Cytoskeleton</keyword>
<dbReference type="GO" id="GO:0003777">
    <property type="term" value="F:microtubule motor activity"/>
    <property type="evidence" value="ECO:0007669"/>
    <property type="project" value="InterPro"/>
</dbReference>
<evidence type="ECO:0000256" key="11">
    <source>
        <dbReference type="SAM" id="MobiDB-lite"/>
    </source>
</evidence>
<dbReference type="OrthoDB" id="3176171at2759"/>
<dbReference type="GO" id="GO:0007018">
    <property type="term" value="P:microtubule-based movement"/>
    <property type="evidence" value="ECO:0007669"/>
    <property type="project" value="InterPro"/>
</dbReference>
<feature type="domain" description="Kinesin motor" evidence="12">
    <location>
        <begin position="11"/>
        <end position="339"/>
    </location>
</feature>
<protein>
    <recommendedName>
        <fullName evidence="9">Kinesin-like protein</fullName>
    </recommendedName>
</protein>
<dbReference type="AlphaFoldDB" id="A0A1X7V5U9"/>
<dbReference type="InParanoid" id="A0A1X7V5U9"/>
<organism evidence="13">
    <name type="scientific">Amphimedon queenslandica</name>
    <name type="common">Sponge</name>
    <dbReference type="NCBI Taxonomy" id="400682"/>
    <lineage>
        <taxon>Eukaryota</taxon>
        <taxon>Metazoa</taxon>
        <taxon>Porifera</taxon>
        <taxon>Demospongiae</taxon>
        <taxon>Heteroscleromorpha</taxon>
        <taxon>Haplosclerida</taxon>
        <taxon>Niphatidae</taxon>
        <taxon>Amphimedon</taxon>
    </lineage>
</organism>
<dbReference type="PRINTS" id="PR00380">
    <property type="entry name" value="KINESINHEAVY"/>
</dbReference>
<evidence type="ECO:0000256" key="10">
    <source>
        <dbReference type="SAM" id="Coils"/>
    </source>
</evidence>
<evidence type="ECO:0000256" key="6">
    <source>
        <dbReference type="ARBA" id="ARBA00023054"/>
    </source>
</evidence>
<dbReference type="InterPro" id="IPR027417">
    <property type="entry name" value="P-loop_NTPase"/>
</dbReference>
<keyword evidence="3 9" id="KW-0493">Microtubule</keyword>
<keyword evidence="4 8" id="KW-0547">Nucleotide-binding</keyword>
<evidence type="ECO:0000256" key="1">
    <source>
        <dbReference type="ARBA" id="ARBA00004245"/>
    </source>
</evidence>
<keyword evidence="14" id="KW-1185">Reference proteome</keyword>
<dbReference type="EnsemblMetazoa" id="XM_019995053.1">
    <property type="protein sequence ID" value="XP_019850612.1"/>
    <property type="gene ID" value="LOC100639187"/>
</dbReference>
<keyword evidence="6 10" id="KW-0175">Coiled coil</keyword>
<dbReference type="Proteomes" id="UP000007879">
    <property type="component" value="Unassembled WGS sequence"/>
</dbReference>
<dbReference type="Pfam" id="PF00225">
    <property type="entry name" value="Kinesin"/>
    <property type="match status" value="1"/>
</dbReference>
<sequence length="793" mass="88969">MATVPTSSSQRVKVFVRARPTPYFASEFITIRDKVISIQLPVSPRRINQQAREWNFLVDGILSNSSQEEVYAACAHDVVSGVMNGVNGTIFAYGQTGAGKTYTMSGEPQYRLRGIIPRALSQIYNTVRERDDCTTIVRISCLEIYNETLTDLLGELPKSDQGSLSLSENEKGTSSVKGLSVRVADNEEEALNMFFEAEKNRLVGEHALNKQCSRSHIIFTINVECHSAVSASSEYTISKLHLVDLAGSERLGIADHSGTIVTETIYINKSLSFLEQVVMALTEKRRAHVPYRHCKLTQLLKGSIGGNCNSVMIANIWGEREHLENTLGTLRFSERIMCVCADPQRNIHYNPVGLIQKYERDIKALKEEMAMQELLHGKQSSKTSVTAHLTEGQVANIKDGVKNYIAGTTNTLEFNSIREIKETFSQFKEYINTMKKDYQEELSKLQEQLSKVDASLSGPIEEKPVKPTKGGKFNLRKNTGAASPTTAETEAEDYSDKKQEVGVSDGQGYGIGQAPGDVANTKLGKKRISFLPKLAISADQKKKFGKGQNLSSDAQEFCIDEDTSGQPYSPPSRVEAFELFKKGRGKEINRIFLQNKDLLQRKRKAAYDVSCKLNQLKQKIDKLRRKLVDKKKGQMVTATTSDGRQILDSEEYNYLKELQEAKREYKSQYAILEGLKLDIPYCDQYTQQSRQKLADEFDTWYKLAFIGDKPSQASGEETSATSSPIEPPETSRFKDLQSMALLQGDPSTMAFYYAQLRTGKRVRIKTYIWNVLYSLFIHRASLREGLLSGKKLA</sequence>
<evidence type="ECO:0000256" key="3">
    <source>
        <dbReference type="ARBA" id="ARBA00022701"/>
    </source>
</evidence>
<feature type="coiled-coil region" evidence="10">
    <location>
        <begin position="428"/>
        <end position="455"/>
    </location>
</feature>
<dbReference type="Pfam" id="PF23735">
    <property type="entry name" value="KIF9"/>
    <property type="match status" value="1"/>
</dbReference>
<comment type="similarity">
    <text evidence="8 9">Belongs to the TRAFAC class myosin-kinesin ATPase superfamily. Kinesin family.</text>
</comment>
<gene>
    <name evidence="13" type="primary">100639187</name>
</gene>
<evidence type="ECO:0000256" key="9">
    <source>
        <dbReference type="RuleBase" id="RU000394"/>
    </source>
</evidence>
<dbReference type="InterPro" id="IPR001752">
    <property type="entry name" value="Kinesin_motor_dom"/>
</dbReference>
<dbReference type="PANTHER" id="PTHR47968:SF62">
    <property type="entry name" value="KINESIN FAMILY MEMBER 5A"/>
    <property type="match status" value="1"/>
</dbReference>
<dbReference type="eggNOG" id="KOG4280">
    <property type="taxonomic scope" value="Eukaryota"/>
</dbReference>
<keyword evidence="2" id="KW-0597">Phosphoprotein</keyword>
<dbReference type="Gene3D" id="3.40.850.10">
    <property type="entry name" value="Kinesin motor domain"/>
    <property type="match status" value="1"/>
</dbReference>
<dbReference type="GO" id="GO:0005524">
    <property type="term" value="F:ATP binding"/>
    <property type="evidence" value="ECO:0007669"/>
    <property type="project" value="UniProtKB-UniRule"/>
</dbReference>
<evidence type="ECO:0000256" key="4">
    <source>
        <dbReference type="ARBA" id="ARBA00022741"/>
    </source>
</evidence>
<accession>A0A1X7V5U9</accession>
<dbReference type="InterPro" id="IPR019821">
    <property type="entry name" value="Kinesin_motor_CS"/>
</dbReference>
<evidence type="ECO:0000256" key="8">
    <source>
        <dbReference type="PROSITE-ProRule" id="PRU00283"/>
    </source>
</evidence>
<dbReference type="OMA" id="LMFACIW"/>
<dbReference type="EnsemblMetazoa" id="Aqu2.1.35189_001">
    <property type="protein sequence ID" value="Aqu2.1.35189_001"/>
    <property type="gene ID" value="Aqu2.1.35189"/>
</dbReference>
<dbReference type="SUPFAM" id="SSF52540">
    <property type="entry name" value="P-loop containing nucleoside triphosphate hydrolases"/>
    <property type="match status" value="1"/>
</dbReference>
<dbReference type="SMART" id="SM00129">
    <property type="entry name" value="KISc"/>
    <property type="match status" value="1"/>
</dbReference>
<evidence type="ECO:0000259" key="12">
    <source>
        <dbReference type="PROSITE" id="PS50067"/>
    </source>
</evidence>
<dbReference type="GO" id="GO:0005874">
    <property type="term" value="C:microtubule"/>
    <property type="evidence" value="ECO:0007669"/>
    <property type="project" value="UniProtKB-KW"/>
</dbReference>
<dbReference type="InterPro" id="IPR027640">
    <property type="entry name" value="Kinesin-like_fam"/>
</dbReference>
<keyword evidence="7" id="KW-0963">Cytoplasm</keyword>
<evidence type="ECO:0000313" key="13">
    <source>
        <dbReference type="EnsemblMetazoa" id="Aqu2.1.35189_001"/>
    </source>
</evidence>
<dbReference type="PROSITE" id="PS00411">
    <property type="entry name" value="KINESIN_MOTOR_1"/>
    <property type="match status" value="1"/>
</dbReference>
<feature type="region of interest" description="Disordered" evidence="11">
    <location>
        <begin position="458"/>
        <end position="509"/>
    </location>
</feature>
<reference evidence="14" key="1">
    <citation type="journal article" date="2010" name="Nature">
        <title>The Amphimedon queenslandica genome and the evolution of animal complexity.</title>
        <authorList>
            <person name="Srivastava M."/>
            <person name="Simakov O."/>
            <person name="Chapman J."/>
            <person name="Fahey B."/>
            <person name="Gauthier M.E."/>
            <person name="Mitros T."/>
            <person name="Richards G.S."/>
            <person name="Conaco C."/>
            <person name="Dacre M."/>
            <person name="Hellsten U."/>
            <person name="Larroux C."/>
            <person name="Putnam N.H."/>
            <person name="Stanke M."/>
            <person name="Adamska M."/>
            <person name="Darling A."/>
            <person name="Degnan S.M."/>
            <person name="Oakley T.H."/>
            <person name="Plachetzki D.C."/>
            <person name="Zhai Y."/>
            <person name="Adamski M."/>
            <person name="Calcino A."/>
            <person name="Cummins S.F."/>
            <person name="Goodstein D.M."/>
            <person name="Harris C."/>
            <person name="Jackson D.J."/>
            <person name="Leys S.P."/>
            <person name="Shu S."/>
            <person name="Woodcroft B.J."/>
            <person name="Vervoort M."/>
            <person name="Kosik K.S."/>
            <person name="Manning G."/>
            <person name="Degnan B.M."/>
            <person name="Rokhsar D.S."/>
        </authorList>
    </citation>
    <scope>NUCLEOTIDE SEQUENCE [LARGE SCALE GENOMIC DNA]</scope>
</reference>
<name>A0A1X7V5U9_AMPQE</name>
<evidence type="ECO:0000256" key="5">
    <source>
        <dbReference type="ARBA" id="ARBA00022840"/>
    </source>
</evidence>
<dbReference type="InterPro" id="IPR056524">
    <property type="entry name" value="KIF6/9_C"/>
</dbReference>
<keyword evidence="5 8" id="KW-0067">ATP-binding</keyword>